<sequence length="776" mass="83541">MIGRSALSFRRVPAHRRPTTGGPAADRLRGPRQSAEPTAGSRLAGRTSSSVSSGREHAVPGQNEGADAHHPGGRHEESPCHRHLASPVLEPVLDPALEPTLGPTAGSAVGPVVGSTGGTGGGPVSGSVTGPAAGPVTSFTALGTLTEPEPLLCPTCAAPLSGDARRERGLTRGSGRESIDTDRLLAALRASESRFRAAFCDAVIGMALIDAEDRIIEVNPAFAALIGQGVGDLVRTHLHEIIDPEGMPDRLFSELVRGERERFRVEKQLKHREGHTVWSKVTVSLIRDGAGDPLYTLALVEDITEQRRLGDRLEYQALHDPLTRLPNRTYFFERLDAACLAPADQPGPVGAPDERRVGVCYLDLDGFAAINEALGHHIGDQLLIAVATRLRRGFDGRDTHLVARMGGDEFAVLVTDSLGSEQLTELAARILEVLERPFDVAGHRLVVTASVGVVERSVHETTSTDLVKDADATLYWSKADGRARWTLYDPDRGAHQLTRQLLATALRPALERGEFAIEYQPLVGLADGTVHGAEALVRWRHPRYGTLSPDRFIPLAEETGAIVPLGTWVLEESCRQARQWLAEFPETETFVSVNLAARQIWDSDIVADVARALERTGLPARLLQLEITESALLGPGGRPLQALQALADMGVRIAIDDFGTGYSNLAYLSRLPVHVLKLDGTFIEGFREPSPTDRPGRPELGSRRSDADEQIVGAMVQLAHTLGLTVTAEGIESAAQAERLRLTGCDTAQGWYFARPGEAELVAAILRDGRPALQGR</sequence>
<feature type="domain" description="EAL" evidence="4">
    <location>
        <begin position="499"/>
        <end position="770"/>
    </location>
</feature>
<comment type="caution">
    <text evidence="6">The sequence shown here is derived from an EMBL/GenBank/DDBJ whole genome shotgun (WGS) entry which is preliminary data.</text>
</comment>
<name>A0A372ZV47_9ACTN</name>
<dbReference type="CDD" id="cd01949">
    <property type="entry name" value="GGDEF"/>
    <property type="match status" value="1"/>
</dbReference>
<dbReference type="InterPro" id="IPR001633">
    <property type="entry name" value="EAL_dom"/>
</dbReference>
<dbReference type="SUPFAM" id="SSF55785">
    <property type="entry name" value="PYP-like sensor domain (PAS domain)"/>
    <property type="match status" value="1"/>
</dbReference>
<feature type="domain" description="PAC" evidence="3">
    <location>
        <begin position="263"/>
        <end position="315"/>
    </location>
</feature>
<feature type="compositionally biased region" description="Basic and acidic residues" evidence="1">
    <location>
        <begin position="66"/>
        <end position="80"/>
    </location>
</feature>
<dbReference type="SUPFAM" id="SSF141868">
    <property type="entry name" value="EAL domain-like"/>
    <property type="match status" value="1"/>
</dbReference>
<evidence type="ECO:0000313" key="6">
    <source>
        <dbReference type="EMBL" id="RGD59766.1"/>
    </source>
</evidence>
<dbReference type="InterPro" id="IPR000160">
    <property type="entry name" value="GGDEF_dom"/>
</dbReference>
<dbReference type="InterPro" id="IPR043128">
    <property type="entry name" value="Rev_trsase/Diguanyl_cyclase"/>
</dbReference>
<dbReference type="PROSITE" id="PS50887">
    <property type="entry name" value="GGDEF"/>
    <property type="match status" value="1"/>
</dbReference>
<feature type="region of interest" description="Disordered" evidence="1">
    <location>
        <begin position="687"/>
        <end position="706"/>
    </location>
</feature>
<dbReference type="Pfam" id="PF00563">
    <property type="entry name" value="EAL"/>
    <property type="match status" value="1"/>
</dbReference>
<dbReference type="Pfam" id="PF13426">
    <property type="entry name" value="PAS_9"/>
    <property type="match status" value="1"/>
</dbReference>
<evidence type="ECO:0000259" key="3">
    <source>
        <dbReference type="PROSITE" id="PS50113"/>
    </source>
</evidence>
<evidence type="ECO:0000259" key="4">
    <source>
        <dbReference type="PROSITE" id="PS50883"/>
    </source>
</evidence>
<dbReference type="NCBIfam" id="TIGR00229">
    <property type="entry name" value="sensory_box"/>
    <property type="match status" value="1"/>
</dbReference>
<dbReference type="NCBIfam" id="TIGR00254">
    <property type="entry name" value="GGDEF"/>
    <property type="match status" value="1"/>
</dbReference>
<feature type="compositionally biased region" description="Low complexity" evidence="1">
    <location>
        <begin position="102"/>
        <end position="114"/>
    </location>
</feature>
<feature type="region of interest" description="Disordered" evidence="1">
    <location>
        <begin position="94"/>
        <end position="129"/>
    </location>
</feature>
<feature type="compositionally biased region" description="Gly residues" evidence="1">
    <location>
        <begin position="115"/>
        <end position="124"/>
    </location>
</feature>
<dbReference type="InterPro" id="IPR000014">
    <property type="entry name" value="PAS"/>
</dbReference>
<feature type="domain" description="PAS" evidence="2">
    <location>
        <begin position="191"/>
        <end position="245"/>
    </location>
</feature>
<dbReference type="InterPro" id="IPR035919">
    <property type="entry name" value="EAL_sf"/>
</dbReference>
<proteinExistence type="predicted"/>
<gene>
    <name evidence="6" type="ORF">DR950_20045</name>
</gene>
<dbReference type="SUPFAM" id="SSF55073">
    <property type="entry name" value="Nucleotide cyclase"/>
    <property type="match status" value="1"/>
</dbReference>
<dbReference type="Pfam" id="PF00990">
    <property type="entry name" value="GGDEF"/>
    <property type="match status" value="1"/>
</dbReference>
<evidence type="ECO:0000256" key="1">
    <source>
        <dbReference type="SAM" id="MobiDB-lite"/>
    </source>
</evidence>
<dbReference type="SMART" id="SM00052">
    <property type="entry name" value="EAL"/>
    <property type="match status" value="1"/>
</dbReference>
<dbReference type="CDD" id="cd00130">
    <property type="entry name" value="PAS"/>
    <property type="match status" value="1"/>
</dbReference>
<reference evidence="6 7" key="1">
    <citation type="submission" date="2018-08" db="EMBL/GenBank/DDBJ databases">
        <title>Diversity &amp; Physiological Properties of Lignin-Decomposing Actinobacteria from Soil.</title>
        <authorList>
            <person name="Roh S.G."/>
            <person name="Kim S.B."/>
        </authorList>
    </citation>
    <scope>NUCLEOTIDE SEQUENCE [LARGE SCALE GENOMIC DNA]</scope>
    <source>
        <strain evidence="6 7">MMS17-GH009</strain>
    </source>
</reference>
<dbReference type="CDD" id="cd01948">
    <property type="entry name" value="EAL"/>
    <property type="match status" value="1"/>
</dbReference>
<dbReference type="InterPro" id="IPR001610">
    <property type="entry name" value="PAC"/>
</dbReference>
<dbReference type="AlphaFoldDB" id="A0A372ZV47"/>
<dbReference type="SMART" id="SM00086">
    <property type="entry name" value="PAC"/>
    <property type="match status" value="1"/>
</dbReference>
<dbReference type="InterPro" id="IPR052155">
    <property type="entry name" value="Biofilm_reg_signaling"/>
</dbReference>
<feature type="region of interest" description="Disordered" evidence="1">
    <location>
        <begin position="1"/>
        <end position="81"/>
    </location>
</feature>
<protein>
    <submittedName>
        <fullName evidence="6">Phosphodiesterase</fullName>
    </submittedName>
</protein>
<organism evidence="6 7">
    <name type="scientific">Kitasatospora xanthocidica</name>
    <dbReference type="NCBI Taxonomy" id="83382"/>
    <lineage>
        <taxon>Bacteria</taxon>
        <taxon>Bacillati</taxon>
        <taxon>Actinomycetota</taxon>
        <taxon>Actinomycetes</taxon>
        <taxon>Kitasatosporales</taxon>
        <taxon>Streptomycetaceae</taxon>
        <taxon>Kitasatospora</taxon>
    </lineage>
</organism>
<dbReference type="InterPro" id="IPR035965">
    <property type="entry name" value="PAS-like_dom_sf"/>
</dbReference>
<dbReference type="PROSITE" id="PS50112">
    <property type="entry name" value="PAS"/>
    <property type="match status" value="1"/>
</dbReference>
<feature type="domain" description="GGDEF" evidence="5">
    <location>
        <begin position="355"/>
        <end position="490"/>
    </location>
</feature>
<evidence type="ECO:0000313" key="7">
    <source>
        <dbReference type="Proteomes" id="UP000263377"/>
    </source>
</evidence>
<dbReference type="Gene3D" id="3.30.70.270">
    <property type="match status" value="1"/>
</dbReference>
<dbReference type="Gene3D" id="3.20.20.450">
    <property type="entry name" value="EAL domain"/>
    <property type="match status" value="1"/>
</dbReference>
<dbReference type="InterPro" id="IPR000700">
    <property type="entry name" value="PAS-assoc_C"/>
</dbReference>
<keyword evidence="7" id="KW-1185">Reference proteome</keyword>
<dbReference type="Proteomes" id="UP000263377">
    <property type="component" value="Unassembled WGS sequence"/>
</dbReference>
<dbReference type="InterPro" id="IPR029787">
    <property type="entry name" value="Nucleotide_cyclase"/>
</dbReference>
<accession>A0A372ZV47</accession>
<evidence type="ECO:0000259" key="5">
    <source>
        <dbReference type="PROSITE" id="PS50887"/>
    </source>
</evidence>
<dbReference type="EMBL" id="QVIG01000001">
    <property type="protein sequence ID" value="RGD59766.1"/>
    <property type="molecule type" value="Genomic_DNA"/>
</dbReference>
<dbReference type="Gene3D" id="3.30.450.20">
    <property type="entry name" value="PAS domain"/>
    <property type="match status" value="1"/>
</dbReference>
<dbReference type="PROSITE" id="PS50883">
    <property type="entry name" value="EAL"/>
    <property type="match status" value="1"/>
</dbReference>
<dbReference type="SMART" id="SM00091">
    <property type="entry name" value="PAS"/>
    <property type="match status" value="1"/>
</dbReference>
<dbReference type="SMART" id="SM00267">
    <property type="entry name" value="GGDEF"/>
    <property type="match status" value="1"/>
</dbReference>
<dbReference type="PROSITE" id="PS50113">
    <property type="entry name" value="PAC"/>
    <property type="match status" value="1"/>
</dbReference>
<dbReference type="PANTHER" id="PTHR44757:SF2">
    <property type="entry name" value="BIOFILM ARCHITECTURE MAINTENANCE PROTEIN MBAA"/>
    <property type="match status" value="1"/>
</dbReference>
<evidence type="ECO:0000259" key="2">
    <source>
        <dbReference type="PROSITE" id="PS50112"/>
    </source>
</evidence>
<dbReference type="PANTHER" id="PTHR44757">
    <property type="entry name" value="DIGUANYLATE CYCLASE DGCP"/>
    <property type="match status" value="1"/>
</dbReference>